<protein>
    <recommendedName>
        <fullName evidence="3">EF-hand domain-containing protein</fullName>
    </recommendedName>
</protein>
<dbReference type="VEuPathDB" id="TriTrypDB:C4B63_2g437"/>
<accession>A0A2V2W341</accession>
<dbReference type="VEuPathDB" id="TriTrypDB:TcCLB.504153.240"/>
<organism evidence="1 2">
    <name type="scientific">Trypanosoma cruzi</name>
    <dbReference type="NCBI Taxonomy" id="5693"/>
    <lineage>
        <taxon>Eukaryota</taxon>
        <taxon>Discoba</taxon>
        <taxon>Euglenozoa</taxon>
        <taxon>Kinetoplastea</taxon>
        <taxon>Metakinetoplastina</taxon>
        <taxon>Trypanosomatida</taxon>
        <taxon>Trypanosomatidae</taxon>
        <taxon>Trypanosoma</taxon>
        <taxon>Schizotrypanum</taxon>
    </lineage>
</organism>
<dbReference type="VEuPathDB" id="TriTrypDB:TcG_04098"/>
<dbReference type="VEuPathDB" id="TriTrypDB:TcYC6_0072680"/>
<dbReference type="VEuPathDB" id="TriTrypDB:Tc_MARK_6231"/>
<evidence type="ECO:0008006" key="3">
    <source>
        <dbReference type="Google" id="ProtNLM"/>
    </source>
</evidence>
<comment type="caution">
    <text evidence="1">The sequence shown here is derived from an EMBL/GenBank/DDBJ whole genome shotgun (WGS) entry which is preliminary data.</text>
</comment>
<evidence type="ECO:0000313" key="1">
    <source>
        <dbReference type="EMBL" id="PWV02755.1"/>
    </source>
</evidence>
<dbReference type="VEuPathDB" id="TriTrypDB:BCY84_14593"/>
<dbReference type="SUPFAM" id="SSF47473">
    <property type="entry name" value="EF-hand"/>
    <property type="match status" value="1"/>
</dbReference>
<proteinExistence type="predicted"/>
<dbReference type="Proteomes" id="UP000246121">
    <property type="component" value="Unassembled WGS sequence"/>
</dbReference>
<dbReference type="AlphaFoldDB" id="A0A2V2W341"/>
<sequence>MVVTSERQASAVLGVPPYVAAGAFKDVTCIKEFGAINFVSCCILETAHDPSTVGVVRRVTLDLPGIPQSILRERLASVEEGPYRTCIRMDYVPCDAKEAHRSAFGVEGTKRLLNASTFATFTAVSKNPNRCFLEISTKFTVDIDVSPDGVQRAADNPTYHDIDQFWNLYVTRAATALEDYLLSTAFATTERQIGGGFEKEFVNAENEYCQWAAKNCDKISREEAMQVLEKALNAWQRERCELKHQQLVNAQLLADAAGSAAVAASAHRLSLAATSEMSFSDHLAPKPLRRTTATSIARNTSAEVITAPKTWVPEVPVVDNAVDLNMLKPVHVPFFSPGGGRVLSVDPAESEALQKVQTESRNAASPHRPAAKAFQKELLLSFLTEIGTINERVAQTIFNSLDTNHEGFVTERGVSMVLSQMDPLGLYEDRNGKMLQMEECRQVVGTGIFRNISISQSSCDTHPAAAGFAAGSAAAAMDAAPHNIASKGKTKDHEAEGKDGFAEELSPLQALIRRQNEQKKVLQDELIKKRTAELMNNYAYRTRGRLHYDEFCLMMLHLLKEY</sequence>
<name>A0A2V2W341_TRYCR</name>
<dbReference type="InterPro" id="IPR011992">
    <property type="entry name" value="EF-hand-dom_pair"/>
</dbReference>
<dbReference type="VEuPathDB" id="TriTrypDB:TCSYLVIO_005571"/>
<dbReference type="VEuPathDB" id="TriTrypDB:ECC02_002764"/>
<dbReference type="VEuPathDB" id="TriTrypDB:TcCL_ESM00461"/>
<dbReference type="VEuPathDB" id="TriTrypDB:C3747_1g467"/>
<reference evidence="1 2" key="1">
    <citation type="journal article" date="2018" name="Microb. Genom.">
        <title>Expanding an expanded genome: long-read sequencing of Trypanosoma cruzi.</title>
        <authorList>
            <person name="Berna L."/>
            <person name="Rodriguez M."/>
            <person name="Chiribao M.L."/>
            <person name="Parodi-Talice A."/>
            <person name="Pita S."/>
            <person name="Rijo G."/>
            <person name="Alvarez-Valin F."/>
            <person name="Robello C."/>
        </authorList>
    </citation>
    <scope>NUCLEOTIDE SEQUENCE [LARGE SCALE GENOMIC DNA]</scope>
    <source>
        <strain evidence="1 2">Dm28c</strain>
    </source>
</reference>
<dbReference type="VEuPathDB" id="TriTrypDB:TcBrA4_0058810"/>
<evidence type="ECO:0000313" key="2">
    <source>
        <dbReference type="Proteomes" id="UP000246121"/>
    </source>
</evidence>
<gene>
    <name evidence="1" type="ORF">C4B63_2g437</name>
</gene>
<dbReference type="VEuPathDB" id="TriTrypDB:TCDM_01562"/>
<dbReference type="EMBL" id="PRFA01000002">
    <property type="protein sequence ID" value="PWV02755.1"/>
    <property type="molecule type" value="Genomic_DNA"/>
</dbReference>